<dbReference type="GeneID" id="25913246"/>
<evidence type="ECO:0000313" key="2">
    <source>
        <dbReference type="EMBL" id="KNC74717.1"/>
    </source>
</evidence>
<protein>
    <submittedName>
        <fullName evidence="2">Uncharacterized protein</fullName>
    </submittedName>
</protein>
<feature type="compositionally biased region" description="Low complexity" evidence="1">
    <location>
        <begin position="27"/>
        <end position="38"/>
    </location>
</feature>
<proteinExistence type="predicted"/>
<organism evidence="2 3">
    <name type="scientific">Sphaeroforma arctica JP610</name>
    <dbReference type="NCBI Taxonomy" id="667725"/>
    <lineage>
        <taxon>Eukaryota</taxon>
        <taxon>Ichthyosporea</taxon>
        <taxon>Ichthyophonida</taxon>
        <taxon>Sphaeroforma</taxon>
    </lineage>
</organism>
<evidence type="ECO:0000256" key="1">
    <source>
        <dbReference type="SAM" id="MobiDB-lite"/>
    </source>
</evidence>
<sequence length="79" mass="7930">RDCCPVTFGADKPVSNAANPTVSNPQTSATAGNAASTNLPTEVDTDIKLSRTASVLSVFPGGTTAPGPVVGENADNKQE</sequence>
<dbReference type="RefSeq" id="XP_014148619.1">
    <property type="nucleotide sequence ID" value="XM_014293144.1"/>
</dbReference>
<feature type="compositionally biased region" description="Polar residues" evidence="1">
    <location>
        <begin position="16"/>
        <end position="26"/>
    </location>
</feature>
<feature type="region of interest" description="Disordered" evidence="1">
    <location>
        <begin position="1"/>
        <end position="39"/>
    </location>
</feature>
<gene>
    <name evidence="2" type="ORF">SARC_12742</name>
</gene>
<feature type="non-terminal residue" evidence="2">
    <location>
        <position position="1"/>
    </location>
</feature>
<dbReference type="AlphaFoldDB" id="A0A0L0FD90"/>
<evidence type="ECO:0000313" key="3">
    <source>
        <dbReference type="Proteomes" id="UP000054560"/>
    </source>
</evidence>
<feature type="non-terminal residue" evidence="2">
    <location>
        <position position="79"/>
    </location>
</feature>
<feature type="compositionally biased region" description="Low complexity" evidence="1">
    <location>
        <begin position="60"/>
        <end position="71"/>
    </location>
</feature>
<accession>A0A0L0FD90</accession>
<feature type="region of interest" description="Disordered" evidence="1">
    <location>
        <begin position="58"/>
        <end position="79"/>
    </location>
</feature>
<name>A0A0L0FD90_9EUKA</name>
<dbReference type="EMBL" id="KQ244142">
    <property type="protein sequence ID" value="KNC74717.1"/>
    <property type="molecule type" value="Genomic_DNA"/>
</dbReference>
<dbReference type="Proteomes" id="UP000054560">
    <property type="component" value="Unassembled WGS sequence"/>
</dbReference>
<keyword evidence="3" id="KW-1185">Reference proteome</keyword>
<reference evidence="2 3" key="1">
    <citation type="submission" date="2011-02" db="EMBL/GenBank/DDBJ databases">
        <title>The Genome Sequence of Sphaeroforma arctica JP610.</title>
        <authorList>
            <consortium name="The Broad Institute Genome Sequencing Platform"/>
            <person name="Russ C."/>
            <person name="Cuomo C."/>
            <person name="Young S.K."/>
            <person name="Zeng Q."/>
            <person name="Gargeya S."/>
            <person name="Alvarado L."/>
            <person name="Berlin A."/>
            <person name="Chapman S.B."/>
            <person name="Chen Z."/>
            <person name="Freedman E."/>
            <person name="Gellesch M."/>
            <person name="Goldberg J."/>
            <person name="Griggs A."/>
            <person name="Gujja S."/>
            <person name="Heilman E."/>
            <person name="Heiman D."/>
            <person name="Howarth C."/>
            <person name="Mehta T."/>
            <person name="Neiman D."/>
            <person name="Pearson M."/>
            <person name="Roberts A."/>
            <person name="Saif S."/>
            <person name="Shea T."/>
            <person name="Shenoy N."/>
            <person name="Sisk P."/>
            <person name="Stolte C."/>
            <person name="Sykes S."/>
            <person name="White J."/>
            <person name="Yandava C."/>
            <person name="Burger G."/>
            <person name="Gray M.W."/>
            <person name="Holland P.W.H."/>
            <person name="King N."/>
            <person name="Lang F.B.F."/>
            <person name="Roger A.J."/>
            <person name="Ruiz-Trillo I."/>
            <person name="Haas B."/>
            <person name="Nusbaum C."/>
            <person name="Birren B."/>
        </authorList>
    </citation>
    <scope>NUCLEOTIDE SEQUENCE [LARGE SCALE GENOMIC DNA]</scope>
    <source>
        <strain evidence="2 3">JP610</strain>
    </source>
</reference>